<evidence type="ECO:0000313" key="2">
    <source>
        <dbReference type="EMBL" id="SFD00251.1"/>
    </source>
</evidence>
<evidence type="ECO:0000313" key="3">
    <source>
        <dbReference type="Proteomes" id="UP000199207"/>
    </source>
</evidence>
<reference evidence="2 3" key="1">
    <citation type="submission" date="2016-10" db="EMBL/GenBank/DDBJ databases">
        <authorList>
            <person name="de Groot N.N."/>
        </authorList>
    </citation>
    <scope>NUCLEOTIDE SEQUENCE [LARGE SCALE GENOMIC DNA]</scope>
    <source>
        <strain evidence="2 3">CGMCC 4.5739</strain>
    </source>
</reference>
<gene>
    <name evidence="2" type="ORF">SAMN05421773_108138</name>
</gene>
<accession>A0A1I1NRF8</accession>
<evidence type="ECO:0000256" key="1">
    <source>
        <dbReference type="SAM" id="MobiDB-lite"/>
    </source>
</evidence>
<dbReference type="EMBL" id="FOLM01000008">
    <property type="protein sequence ID" value="SFD00251.1"/>
    <property type="molecule type" value="Genomic_DNA"/>
</dbReference>
<keyword evidence="3" id="KW-1185">Reference proteome</keyword>
<feature type="region of interest" description="Disordered" evidence="1">
    <location>
        <begin position="1"/>
        <end position="66"/>
    </location>
</feature>
<name>A0A1I1NRF8_9ACTN</name>
<protein>
    <submittedName>
        <fullName evidence="2">Uncharacterized protein</fullName>
    </submittedName>
</protein>
<organism evidence="2 3">
    <name type="scientific">Streptomyces aidingensis</name>
    <dbReference type="NCBI Taxonomy" id="910347"/>
    <lineage>
        <taxon>Bacteria</taxon>
        <taxon>Bacillati</taxon>
        <taxon>Actinomycetota</taxon>
        <taxon>Actinomycetes</taxon>
        <taxon>Kitasatosporales</taxon>
        <taxon>Streptomycetaceae</taxon>
        <taxon>Streptomyces</taxon>
    </lineage>
</organism>
<proteinExistence type="predicted"/>
<dbReference type="Proteomes" id="UP000199207">
    <property type="component" value="Unassembled WGS sequence"/>
</dbReference>
<sequence length="66" mass="6590">MPRDGAAELRAAGRRSPETGAEGDGGGTGSVAEISSRAGRGRTPGGPPGPDAHRLAQREGTALRLL</sequence>
<dbReference type="AlphaFoldDB" id="A0A1I1NRF8"/>